<name>A0A433HLV1_9BACI</name>
<evidence type="ECO:0000313" key="1">
    <source>
        <dbReference type="EMBL" id="RUQ29374.1"/>
    </source>
</evidence>
<reference evidence="1 2" key="1">
    <citation type="submission" date="2018-12" db="EMBL/GenBank/DDBJ databases">
        <title>Bacillus chawlae sp. nov., Bacillus glennii sp. nov., and Bacillus saganii sp. nov. Isolated from the Vehicle Assembly Building at Kennedy Space Center where the Viking Spacecraft were Assembled.</title>
        <authorList>
            <person name="Seuylemezian A."/>
            <person name="Vaishampayan P."/>
        </authorList>
    </citation>
    <scope>NUCLEOTIDE SEQUENCE [LARGE SCALE GENOMIC DNA]</scope>
    <source>
        <strain evidence="1 2">L5</strain>
    </source>
</reference>
<keyword evidence="2" id="KW-1185">Reference proteome</keyword>
<evidence type="ECO:0000313" key="2">
    <source>
        <dbReference type="Proteomes" id="UP000267430"/>
    </source>
</evidence>
<gene>
    <name evidence="1" type="ORF">ELQ35_10475</name>
</gene>
<evidence type="ECO:0008006" key="3">
    <source>
        <dbReference type="Google" id="ProtNLM"/>
    </source>
</evidence>
<dbReference type="AlphaFoldDB" id="A0A433HLV1"/>
<comment type="caution">
    <text evidence="1">The sequence shown here is derived from an EMBL/GenBank/DDBJ whole genome shotgun (WGS) entry which is preliminary data.</text>
</comment>
<organism evidence="1 2">
    <name type="scientific">Peribacillus cavernae</name>
    <dbReference type="NCBI Taxonomy" id="1674310"/>
    <lineage>
        <taxon>Bacteria</taxon>
        <taxon>Bacillati</taxon>
        <taxon>Bacillota</taxon>
        <taxon>Bacilli</taxon>
        <taxon>Bacillales</taxon>
        <taxon>Bacillaceae</taxon>
        <taxon>Peribacillus</taxon>
    </lineage>
</organism>
<dbReference type="OrthoDB" id="2439638at2"/>
<dbReference type="RefSeq" id="WP_126864787.1">
    <property type="nucleotide sequence ID" value="NZ_JAUSTX010000006.1"/>
</dbReference>
<proteinExistence type="predicted"/>
<dbReference type="EMBL" id="RYZZ01000010">
    <property type="protein sequence ID" value="RUQ29374.1"/>
    <property type="molecule type" value="Genomic_DNA"/>
</dbReference>
<protein>
    <recommendedName>
        <fullName evidence="3">DUF2642 domain-containing protein</fullName>
    </recommendedName>
</protein>
<sequence length="98" mass="11316">MTHDNSNNIDVNAIHDMALLDHFIDGIGQKVIILSPSFPFLFIGTIVDVVEDLIELDVETTHFSQLEDRTWFIHIHNIEVFYIERPGEPQIPELKDMT</sequence>
<dbReference type="Proteomes" id="UP000267430">
    <property type="component" value="Unassembled WGS sequence"/>
</dbReference>
<accession>A0A433HLV1</accession>